<dbReference type="STRING" id="394096.DB31_8276"/>
<dbReference type="RefSeq" id="WP_044190715.1">
    <property type="nucleotide sequence ID" value="NZ_JMCB01000007.1"/>
</dbReference>
<sequence length="323" mass="34075">MKRCLLSLVVLLGALSACGDKPPGQLEPIPRPPGYVEPPKPEEPKKAPQPAPDPNKVVLRWKLATGAPVAFRLEGSPEDGASALKVTYALVHPEKGDNVVRIARESSKEAVEQGTFSERGFILDGLGDVDRNLATLLLELPKDPVGVGDTWALGADFVNPEPLGMGFSAKKSDRRNTVKLASLTPEGDDKVATIQYDLFETVTGFFPPGAATATATGETVPVKAAPDKGKNKGKGKKPPADDHHNEKPKAIEVTAEVSFKGTGEFLVKAGKWRSWQGTLAAKTAGSSPAPGKSLAHVPPGTLKLQLTALDSVPAELQAPEAKR</sequence>
<name>A0A085WJD0_9BACT</name>
<accession>A0A085WJD0</accession>
<organism evidence="3 4">
    <name type="scientific">Hyalangium minutum</name>
    <dbReference type="NCBI Taxonomy" id="394096"/>
    <lineage>
        <taxon>Bacteria</taxon>
        <taxon>Pseudomonadati</taxon>
        <taxon>Myxococcota</taxon>
        <taxon>Myxococcia</taxon>
        <taxon>Myxococcales</taxon>
        <taxon>Cystobacterineae</taxon>
        <taxon>Archangiaceae</taxon>
        <taxon>Hyalangium</taxon>
    </lineage>
</organism>
<feature type="region of interest" description="Disordered" evidence="1">
    <location>
        <begin position="20"/>
        <end position="55"/>
    </location>
</feature>
<keyword evidence="2" id="KW-0732">Signal</keyword>
<feature type="signal peptide" evidence="2">
    <location>
        <begin position="1"/>
        <end position="19"/>
    </location>
</feature>
<feature type="chain" id="PRO_5001799919" description="Lipoprotein" evidence="2">
    <location>
        <begin position="20"/>
        <end position="323"/>
    </location>
</feature>
<evidence type="ECO:0008006" key="5">
    <source>
        <dbReference type="Google" id="ProtNLM"/>
    </source>
</evidence>
<dbReference type="Proteomes" id="UP000028725">
    <property type="component" value="Unassembled WGS sequence"/>
</dbReference>
<dbReference type="OrthoDB" id="5506851at2"/>
<evidence type="ECO:0000313" key="3">
    <source>
        <dbReference type="EMBL" id="KFE67793.1"/>
    </source>
</evidence>
<protein>
    <recommendedName>
        <fullName evidence="5">Lipoprotein</fullName>
    </recommendedName>
</protein>
<dbReference type="PROSITE" id="PS51257">
    <property type="entry name" value="PROKAR_LIPOPROTEIN"/>
    <property type="match status" value="1"/>
</dbReference>
<dbReference type="AlphaFoldDB" id="A0A085WJD0"/>
<dbReference type="PATRIC" id="fig|394096.3.peg.4317"/>
<feature type="compositionally biased region" description="Pro residues" evidence="1">
    <location>
        <begin position="29"/>
        <end position="38"/>
    </location>
</feature>
<dbReference type="EMBL" id="JMCB01000007">
    <property type="protein sequence ID" value="KFE67793.1"/>
    <property type="molecule type" value="Genomic_DNA"/>
</dbReference>
<reference evidence="3 4" key="1">
    <citation type="submission" date="2014-04" db="EMBL/GenBank/DDBJ databases">
        <title>Genome assembly of Hyalangium minutum DSM 14724.</title>
        <authorList>
            <person name="Sharma G."/>
            <person name="Subramanian S."/>
        </authorList>
    </citation>
    <scope>NUCLEOTIDE SEQUENCE [LARGE SCALE GENOMIC DNA]</scope>
    <source>
        <strain evidence="3 4">DSM 14724</strain>
    </source>
</reference>
<evidence type="ECO:0000313" key="4">
    <source>
        <dbReference type="Proteomes" id="UP000028725"/>
    </source>
</evidence>
<feature type="region of interest" description="Disordered" evidence="1">
    <location>
        <begin position="212"/>
        <end position="249"/>
    </location>
</feature>
<evidence type="ECO:0000256" key="1">
    <source>
        <dbReference type="SAM" id="MobiDB-lite"/>
    </source>
</evidence>
<proteinExistence type="predicted"/>
<gene>
    <name evidence="3" type="ORF">DB31_8276</name>
</gene>
<feature type="compositionally biased region" description="Basic and acidic residues" evidence="1">
    <location>
        <begin position="238"/>
        <end position="249"/>
    </location>
</feature>
<keyword evidence="4" id="KW-1185">Reference proteome</keyword>
<evidence type="ECO:0000256" key="2">
    <source>
        <dbReference type="SAM" id="SignalP"/>
    </source>
</evidence>
<comment type="caution">
    <text evidence="3">The sequence shown here is derived from an EMBL/GenBank/DDBJ whole genome shotgun (WGS) entry which is preliminary data.</text>
</comment>